<dbReference type="InterPro" id="IPR014881">
    <property type="entry name" value="NOB1_Zn-bd"/>
</dbReference>
<accession>U4L3F0</accession>
<comment type="subcellular location">
    <subcellularLocation>
        <location evidence="7">Nucleus</location>
        <location evidence="7">Nucleolus</location>
    </subcellularLocation>
</comment>
<feature type="binding site" evidence="8">
    <location>
        <position position="318"/>
    </location>
    <ligand>
        <name>Zn(2+)</name>
        <dbReference type="ChEBI" id="CHEBI:29105"/>
    </ligand>
</feature>
<dbReference type="SUPFAM" id="SSF144206">
    <property type="entry name" value="NOB1 zinc finger-like"/>
    <property type="match status" value="1"/>
</dbReference>
<dbReference type="OMA" id="GYELECE"/>
<evidence type="ECO:0000256" key="7">
    <source>
        <dbReference type="PIRNR" id="PIRNR037125"/>
    </source>
</evidence>
<feature type="compositionally biased region" description="Basic and acidic residues" evidence="9">
    <location>
        <begin position="124"/>
        <end position="134"/>
    </location>
</feature>
<dbReference type="eggNOG" id="KOG2463">
    <property type="taxonomic scope" value="Eukaryota"/>
</dbReference>
<keyword evidence="3 7" id="KW-0479">Metal-binding</keyword>
<feature type="binding site" evidence="8">
    <location>
        <position position="321"/>
    </location>
    <ligand>
        <name>Zn(2+)</name>
        <dbReference type="ChEBI" id="CHEBI:29105"/>
    </ligand>
</feature>
<evidence type="ECO:0000256" key="3">
    <source>
        <dbReference type="ARBA" id="ARBA00022723"/>
    </source>
</evidence>
<keyword evidence="4" id="KW-0378">Hydrolase</keyword>
<dbReference type="InterPro" id="IPR039907">
    <property type="entry name" value="NOB1"/>
</dbReference>
<dbReference type="OrthoDB" id="446759at2759"/>
<evidence type="ECO:0000256" key="6">
    <source>
        <dbReference type="ARBA" id="ARBA00023242"/>
    </source>
</evidence>
<evidence type="ECO:0000313" key="12">
    <source>
        <dbReference type="EMBL" id="CCX06843.1"/>
    </source>
</evidence>
<feature type="compositionally biased region" description="Acidic residues" evidence="9">
    <location>
        <begin position="212"/>
        <end position="233"/>
    </location>
</feature>
<dbReference type="EMBL" id="HF935319">
    <property type="protein sequence ID" value="CCX06843.1"/>
    <property type="molecule type" value="Genomic_DNA"/>
</dbReference>
<dbReference type="Proteomes" id="UP000018144">
    <property type="component" value="Unassembled WGS sequence"/>
</dbReference>
<dbReference type="InterPro" id="IPR036283">
    <property type="entry name" value="NOB1_Zf-like_sf"/>
</dbReference>
<dbReference type="GO" id="GO:0005737">
    <property type="term" value="C:cytoplasm"/>
    <property type="evidence" value="ECO:0007669"/>
    <property type="project" value="UniProtKB-ARBA"/>
</dbReference>
<dbReference type="InterPro" id="IPR033411">
    <property type="entry name" value="Ribonuclease_PIN"/>
</dbReference>
<evidence type="ECO:0000259" key="10">
    <source>
        <dbReference type="Pfam" id="PF08772"/>
    </source>
</evidence>
<dbReference type="PANTHER" id="PTHR12814">
    <property type="entry name" value="RNA-BINDING PROTEIN NOB1"/>
    <property type="match status" value="1"/>
</dbReference>
<feature type="domain" description="Ribonuclease PIN" evidence="11">
    <location>
        <begin position="20"/>
        <end position="111"/>
    </location>
</feature>
<feature type="binding site" evidence="8">
    <location>
        <position position="304"/>
    </location>
    <ligand>
        <name>Zn(2+)</name>
        <dbReference type="ChEBI" id="CHEBI:29105"/>
    </ligand>
</feature>
<name>U4L3F0_PYROM</name>
<proteinExistence type="inferred from homology"/>
<dbReference type="Gene3D" id="3.40.50.1010">
    <property type="entry name" value="5'-nuclease"/>
    <property type="match status" value="1"/>
</dbReference>
<reference evidence="12 13" key="1">
    <citation type="journal article" date="2013" name="PLoS Genet.">
        <title>The genome and development-dependent transcriptomes of Pyronema confluens: a window into fungal evolution.</title>
        <authorList>
            <person name="Traeger S."/>
            <person name="Altegoer F."/>
            <person name="Freitag M."/>
            <person name="Gabaldon T."/>
            <person name="Kempken F."/>
            <person name="Kumar A."/>
            <person name="Marcet-Houben M."/>
            <person name="Poggeler S."/>
            <person name="Stajich J.E."/>
            <person name="Nowrousian M."/>
        </authorList>
    </citation>
    <scope>NUCLEOTIDE SEQUENCE [LARGE SCALE GENOMIC DNA]</scope>
    <source>
        <strain evidence="13">CBS 100304</strain>
        <tissue evidence="12">Vegetative mycelium</tissue>
    </source>
</reference>
<comment type="function">
    <text evidence="7">Required for the synthesis of 40S ribosome subunits. Has a role in processing 20S pre-rRNA into the mature 18S rRNA, where it is required for cleavage at the 3' end of the mature 18S rRNA (D-site). Accompanies the 20S pre-rRNA from the nucleus to the cytoplasm.</text>
</comment>
<keyword evidence="13" id="KW-1185">Reference proteome</keyword>
<evidence type="ECO:0000313" key="13">
    <source>
        <dbReference type="Proteomes" id="UP000018144"/>
    </source>
</evidence>
<sequence>MAALAAPTTGTTKEKLATYLVIDTGPIVSSAASPSYYLSSADRIFTTPAVIAEIKDEASRSRWETIWKPFVEVRSPKPNSLKVVAEFAKKTGDYRVLSATDMGLIALGYELELEVAGGDWRLREAPGKECKGPKPEGWGWEGKIVGEAPKKEEEKKKDEEPKEEEKSSAAVEEVAEQLEATTLETTPVESPSTEEAATAYEDHQQPEGMVETTDEPTEEVAESNEDSEDDDSDGWITPSNLHRHMHPTPKASTAAVVEKLTVAIATVDFAMQNTLLQMNLHLLSPTSLIRIKNVRSTVLRCHACFFVIKHPTATSHFCPRCGSGDTLRRVGCSTDANGVFKLHLKKNFQHNVRGNVFAIPKPVAGTCSMKGVPDAPVLREDQKEYTRAVKWESYRKEKDLMDQDYLPNILSGTRRRGSAIRVGAGRGKNPNQVGRKRK</sequence>
<evidence type="ECO:0000256" key="9">
    <source>
        <dbReference type="SAM" id="MobiDB-lite"/>
    </source>
</evidence>
<dbReference type="FunFam" id="3.40.50.1010:FF:000020">
    <property type="entry name" value="20S-pre-rRNA D-site endonuclease NOB1"/>
    <property type="match status" value="1"/>
</dbReference>
<feature type="domain" description="Nin one binding (NOB1) Zn-ribbon-like" evidence="10">
    <location>
        <begin position="291"/>
        <end position="365"/>
    </location>
</feature>
<comment type="similarity">
    <text evidence="1 7">Belongs to the NOB1 family.</text>
</comment>
<feature type="compositionally biased region" description="Basic and acidic residues" evidence="9">
    <location>
        <begin position="148"/>
        <end position="167"/>
    </location>
</feature>
<evidence type="ECO:0000256" key="4">
    <source>
        <dbReference type="ARBA" id="ARBA00022801"/>
    </source>
</evidence>
<feature type="region of interest" description="Disordered" evidence="9">
    <location>
        <begin position="124"/>
        <end position="248"/>
    </location>
</feature>
<keyword evidence="12" id="KW-0255">Endonuclease</keyword>
<evidence type="ECO:0000259" key="11">
    <source>
        <dbReference type="Pfam" id="PF17146"/>
    </source>
</evidence>
<protein>
    <recommendedName>
        <fullName evidence="7">20S-pre-rRNA D-site endonuclease NOB1</fullName>
    </recommendedName>
</protein>
<dbReference type="PANTHER" id="PTHR12814:SF2">
    <property type="entry name" value="RNA-BINDING PROTEIN NOB1"/>
    <property type="match status" value="1"/>
</dbReference>
<dbReference type="CDD" id="cd09876">
    <property type="entry name" value="PIN_Nob1-like"/>
    <property type="match status" value="1"/>
</dbReference>
<dbReference type="InterPro" id="IPR017117">
    <property type="entry name" value="Nob1_euk"/>
</dbReference>
<evidence type="ECO:0000256" key="2">
    <source>
        <dbReference type="ARBA" id="ARBA00022722"/>
    </source>
</evidence>
<dbReference type="Pfam" id="PF17146">
    <property type="entry name" value="PIN_6"/>
    <property type="match status" value="1"/>
</dbReference>
<evidence type="ECO:0000256" key="8">
    <source>
        <dbReference type="PIRSR" id="PIRSR037125-1"/>
    </source>
</evidence>
<keyword evidence="6 7" id="KW-0539">Nucleus</keyword>
<dbReference type="GO" id="GO:0004521">
    <property type="term" value="F:RNA endonuclease activity"/>
    <property type="evidence" value="ECO:0007669"/>
    <property type="project" value="UniProtKB-UniRule"/>
</dbReference>
<keyword evidence="5 7" id="KW-0862">Zinc</keyword>
<keyword evidence="2" id="KW-0540">Nuclease</keyword>
<dbReference type="PIRSF" id="PIRSF037125">
    <property type="entry name" value="D-site_20S_pre-rRNA_nuclease"/>
    <property type="match status" value="1"/>
</dbReference>
<dbReference type="GO" id="GO:0030688">
    <property type="term" value="C:preribosome, small subunit precursor"/>
    <property type="evidence" value="ECO:0007669"/>
    <property type="project" value="TreeGrafter"/>
</dbReference>
<dbReference type="GO" id="GO:0046872">
    <property type="term" value="F:metal ion binding"/>
    <property type="evidence" value="ECO:0007669"/>
    <property type="project" value="UniProtKB-UniRule"/>
</dbReference>
<organism evidence="12 13">
    <name type="scientific">Pyronema omphalodes (strain CBS 100304)</name>
    <name type="common">Pyronema confluens</name>
    <dbReference type="NCBI Taxonomy" id="1076935"/>
    <lineage>
        <taxon>Eukaryota</taxon>
        <taxon>Fungi</taxon>
        <taxon>Dikarya</taxon>
        <taxon>Ascomycota</taxon>
        <taxon>Pezizomycotina</taxon>
        <taxon>Pezizomycetes</taxon>
        <taxon>Pezizales</taxon>
        <taxon>Pyronemataceae</taxon>
        <taxon>Pyronema</taxon>
    </lineage>
</organism>
<dbReference type="Pfam" id="PF08772">
    <property type="entry name" value="Zn_ribbon_NOB1"/>
    <property type="match status" value="1"/>
</dbReference>
<dbReference type="GO" id="GO:0005730">
    <property type="term" value="C:nucleolus"/>
    <property type="evidence" value="ECO:0007669"/>
    <property type="project" value="UniProtKB-SubCell"/>
</dbReference>
<dbReference type="STRING" id="1076935.U4L3F0"/>
<dbReference type="Gene3D" id="6.20.210.10">
    <property type="entry name" value="Nin one binding (NOB1), Zn-ribbon-like"/>
    <property type="match status" value="1"/>
</dbReference>
<gene>
    <name evidence="12" type="ORF">PCON_06430</name>
</gene>
<feature type="region of interest" description="Disordered" evidence="9">
    <location>
        <begin position="416"/>
        <end position="438"/>
    </location>
</feature>
<dbReference type="GO" id="GO:0030490">
    <property type="term" value="P:maturation of SSU-rRNA"/>
    <property type="evidence" value="ECO:0007669"/>
    <property type="project" value="TreeGrafter"/>
</dbReference>
<evidence type="ECO:0000256" key="5">
    <source>
        <dbReference type="ARBA" id="ARBA00022833"/>
    </source>
</evidence>
<dbReference type="AlphaFoldDB" id="U4L3F0"/>
<feature type="binding site" evidence="8">
    <location>
        <position position="301"/>
    </location>
    <ligand>
        <name>Zn(2+)</name>
        <dbReference type="ChEBI" id="CHEBI:29105"/>
    </ligand>
</feature>
<feature type="compositionally biased region" description="Low complexity" evidence="9">
    <location>
        <begin position="168"/>
        <end position="195"/>
    </location>
</feature>
<dbReference type="GO" id="GO:0016787">
    <property type="term" value="F:hydrolase activity"/>
    <property type="evidence" value="ECO:0007669"/>
    <property type="project" value="UniProtKB-KW"/>
</dbReference>
<evidence type="ECO:0000256" key="1">
    <source>
        <dbReference type="ARBA" id="ARBA00005858"/>
    </source>
</evidence>